<reference evidence="1 2" key="1">
    <citation type="submission" date="2019-04" db="EMBL/GenBank/DDBJ databases">
        <authorList>
            <person name="Feng G."/>
            <person name="Zhang J."/>
            <person name="Zhu H."/>
        </authorList>
    </citation>
    <scope>NUCLEOTIDE SEQUENCE [LARGE SCALE GENOMIC DNA]</scope>
    <source>
        <strain evidence="1 2">JCM 19491</strain>
    </source>
</reference>
<dbReference type="EMBL" id="SRKZ01000004">
    <property type="protein sequence ID" value="TGD79505.1"/>
    <property type="molecule type" value="Genomic_DNA"/>
</dbReference>
<gene>
    <name evidence="1" type="ORF">EU557_14860</name>
</gene>
<evidence type="ECO:0000313" key="2">
    <source>
        <dbReference type="Proteomes" id="UP000298284"/>
    </source>
</evidence>
<dbReference type="AlphaFoldDB" id="A0A4Z0MJZ0"/>
<evidence type="ECO:0000313" key="1">
    <source>
        <dbReference type="EMBL" id="TGD79505.1"/>
    </source>
</evidence>
<dbReference type="Proteomes" id="UP000298284">
    <property type="component" value="Unassembled WGS sequence"/>
</dbReference>
<organism evidence="1 2">
    <name type="scientific">Hymenobacter wooponensis</name>
    <dbReference type="NCBI Taxonomy" id="1525360"/>
    <lineage>
        <taxon>Bacteria</taxon>
        <taxon>Pseudomonadati</taxon>
        <taxon>Bacteroidota</taxon>
        <taxon>Cytophagia</taxon>
        <taxon>Cytophagales</taxon>
        <taxon>Hymenobacteraceae</taxon>
        <taxon>Hymenobacter</taxon>
    </lineage>
</organism>
<protein>
    <recommendedName>
        <fullName evidence="3">Intracellular proteinase inhibitor BsuPI domain-containing protein</fullName>
    </recommendedName>
</protein>
<dbReference type="OrthoDB" id="885413at2"/>
<proteinExistence type="predicted"/>
<keyword evidence="2" id="KW-1185">Reference proteome</keyword>
<accession>A0A4Z0MJZ0</accession>
<dbReference type="RefSeq" id="WP_135531252.1">
    <property type="nucleotide sequence ID" value="NZ_SRKZ01000004.1"/>
</dbReference>
<name>A0A4Z0MJZ0_9BACT</name>
<comment type="caution">
    <text evidence="1">The sequence shown here is derived from an EMBL/GenBank/DDBJ whole genome shotgun (WGS) entry which is preliminary data.</text>
</comment>
<evidence type="ECO:0008006" key="3">
    <source>
        <dbReference type="Google" id="ProtNLM"/>
    </source>
</evidence>
<sequence>MKRVLLYGATLALLGSNTGCEKSDAPSSPLTCSFQLLNEQGQEATVFSQGQNIVFRFQITNSTDQDIALANPPINTQEFLEVKQLTASGGKQSVGKPYAWVFCTFQGAVLIPAHQTLTLSIPWVEAPAFPMSAYFCGHAATTYLAKGQYRTSFTTPLTILHADQPEEVTKPQTFTKEFTVR</sequence>